<name>A0A6N6RCW1_9FLAO</name>
<dbReference type="Proteomes" id="UP000468650">
    <property type="component" value="Unassembled WGS sequence"/>
</dbReference>
<evidence type="ECO:0000256" key="1">
    <source>
        <dbReference type="ARBA" id="ARBA00022729"/>
    </source>
</evidence>
<dbReference type="Pfam" id="PF18962">
    <property type="entry name" value="Por_Secre_tail"/>
    <property type="match status" value="1"/>
</dbReference>
<feature type="chain" id="PRO_5027026755" evidence="2">
    <location>
        <begin position="23"/>
        <end position="765"/>
    </location>
</feature>
<evidence type="ECO:0000313" key="4">
    <source>
        <dbReference type="EMBL" id="KAB2805477.1"/>
    </source>
</evidence>
<dbReference type="NCBIfam" id="TIGR04183">
    <property type="entry name" value="Por_Secre_tail"/>
    <property type="match status" value="1"/>
</dbReference>
<dbReference type="AlphaFoldDB" id="A0A6N6RCW1"/>
<dbReference type="RefSeq" id="WP_151668410.1">
    <property type="nucleotide sequence ID" value="NZ_WBVO01000014.1"/>
</dbReference>
<feature type="domain" description="Secretion system C-terminal sorting" evidence="3">
    <location>
        <begin position="699"/>
        <end position="760"/>
    </location>
</feature>
<dbReference type="InterPro" id="IPR026444">
    <property type="entry name" value="Secre_tail"/>
</dbReference>
<dbReference type="OrthoDB" id="9813840at2"/>
<evidence type="ECO:0000313" key="5">
    <source>
        <dbReference type="Proteomes" id="UP000468650"/>
    </source>
</evidence>
<accession>A0A6N6RCW1</accession>
<reference evidence="4 5" key="1">
    <citation type="submission" date="2019-09" db="EMBL/GenBank/DDBJ databases">
        <title>Genomes of family Cryomorphaceae.</title>
        <authorList>
            <person name="Bowman J.P."/>
        </authorList>
    </citation>
    <scope>NUCLEOTIDE SEQUENCE [LARGE SCALE GENOMIC DNA]</scope>
    <source>
        <strain evidence="4 5">LMG 25704</strain>
    </source>
</reference>
<evidence type="ECO:0000259" key="3">
    <source>
        <dbReference type="Pfam" id="PF18962"/>
    </source>
</evidence>
<protein>
    <submittedName>
        <fullName evidence="4">T9SS type A sorting domain-containing protein</fullName>
    </submittedName>
</protein>
<proteinExistence type="predicted"/>
<keyword evidence="5" id="KW-1185">Reference proteome</keyword>
<sequence length="765" mass="83366">MKRLLILLAFAFLSLSSFHGNAAHTIVSGGSLTYEYVGNNQFVFTLNVVSTCPDDFASFVSTTSISNGTMVHLDTVYSLESGCTYPCDTSAPSYSNTVLCVYKSSPTTIPMPANGVEEFYWSVISNFRPFGSANVDTHEEQIYFSVKMYAAGYPRSSVQVEYVGSDFHPSNSRVNLHMPFYSTTGDSTYSSLTSTLNANGTTKNYLGHLSPNYPINGFVSHNGSTGEIVADSLATGTWYYVAQKVQGISNFGLTSEVLWERGYYAPALFPTTIDTPEVFVSHNPNLQLSSNADSTNISLFVARGDTGQIDFKLISSVANPLEYRFRGVPAGSSDMAIANKPGYVNPSPAIPQISFDFSWMPDSSSQSYRTVILTAHDFSCPGVPVVVTLHLYTSPPDIEIDTVLGCYGGMVTLPAPLVPDGDWMPGDSVAKVSPTTFTTTSTQPKLYSYFVNGVPIQSAWVIGINPPQPTIGSVNGGPGLTNANQFEGADWYYFDVLIDTNVLALPSTAAWGNYQAQGYVDQCRKWSPVVPYQRPNSVIQQFIQDTLANGFEVLPTGTQLTWMVEKDSPGNLWPQSLIFPGATGAGQFVVEVDTSGTLVYSDTSEAFGPYAKRMTFPHAFEGFEMLWSNGKTFEFTVTVIGGDIVVPVGDEFVNHEYFGGFKHKVSSGLPINSAYFMPFVIQAYSGIGVEELSNAEWRVYPNPASDYLQIEGAEYGQSYAIINQVGQTVQSGVITEQAISLNELADGIYFIRIGEQTEKFVVSRR</sequence>
<comment type="caution">
    <text evidence="4">The sequence shown here is derived from an EMBL/GenBank/DDBJ whole genome shotgun (WGS) entry which is preliminary data.</text>
</comment>
<gene>
    <name evidence="4" type="ORF">F8C67_13580</name>
</gene>
<organism evidence="4 5">
    <name type="scientific">Phaeocystidibacter luteus</name>
    <dbReference type="NCBI Taxonomy" id="911197"/>
    <lineage>
        <taxon>Bacteria</taxon>
        <taxon>Pseudomonadati</taxon>
        <taxon>Bacteroidota</taxon>
        <taxon>Flavobacteriia</taxon>
        <taxon>Flavobacteriales</taxon>
        <taxon>Phaeocystidibacteraceae</taxon>
        <taxon>Phaeocystidibacter</taxon>
    </lineage>
</organism>
<keyword evidence="1 2" id="KW-0732">Signal</keyword>
<feature type="signal peptide" evidence="2">
    <location>
        <begin position="1"/>
        <end position="22"/>
    </location>
</feature>
<evidence type="ECO:0000256" key="2">
    <source>
        <dbReference type="SAM" id="SignalP"/>
    </source>
</evidence>
<dbReference type="EMBL" id="WBVO01000014">
    <property type="protein sequence ID" value="KAB2805477.1"/>
    <property type="molecule type" value="Genomic_DNA"/>
</dbReference>